<dbReference type="EMBL" id="VSRR010000005">
    <property type="protein sequence ID" value="MPC07660.1"/>
    <property type="molecule type" value="Genomic_DNA"/>
</dbReference>
<name>A0A5B7CEM9_PORTR</name>
<evidence type="ECO:0000256" key="1">
    <source>
        <dbReference type="SAM" id="MobiDB-lite"/>
    </source>
</evidence>
<accession>A0A5B7CEM9</accession>
<organism evidence="2 3">
    <name type="scientific">Portunus trituberculatus</name>
    <name type="common">Swimming crab</name>
    <name type="synonym">Neptunus trituberculatus</name>
    <dbReference type="NCBI Taxonomy" id="210409"/>
    <lineage>
        <taxon>Eukaryota</taxon>
        <taxon>Metazoa</taxon>
        <taxon>Ecdysozoa</taxon>
        <taxon>Arthropoda</taxon>
        <taxon>Crustacea</taxon>
        <taxon>Multicrustacea</taxon>
        <taxon>Malacostraca</taxon>
        <taxon>Eumalacostraca</taxon>
        <taxon>Eucarida</taxon>
        <taxon>Decapoda</taxon>
        <taxon>Pleocyemata</taxon>
        <taxon>Brachyura</taxon>
        <taxon>Eubrachyura</taxon>
        <taxon>Portunoidea</taxon>
        <taxon>Portunidae</taxon>
        <taxon>Portuninae</taxon>
        <taxon>Portunus</taxon>
    </lineage>
</organism>
<sequence length="77" mass="8554">MTTMISTGPRPDMRQQGGGAAGVVLGGSRRNPPAVLPRDHHCRHLPLRDPLPYTFSFGYIHKITSTSLRLIKLYIPM</sequence>
<evidence type="ECO:0000313" key="3">
    <source>
        <dbReference type="Proteomes" id="UP000324222"/>
    </source>
</evidence>
<evidence type="ECO:0000313" key="2">
    <source>
        <dbReference type="EMBL" id="MPC07660.1"/>
    </source>
</evidence>
<keyword evidence="3" id="KW-1185">Reference proteome</keyword>
<comment type="caution">
    <text evidence="2">The sequence shown here is derived from an EMBL/GenBank/DDBJ whole genome shotgun (WGS) entry which is preliminary data.</text>
</comment>
<feature type="compositionally biased region" description="Gly residues" evidence="1">
    <location>
        <begin position="16"/>
        <end position="25"/>
    </location>
</feature>
<feature type="region of interest" description="Disordered" evidence="1">
    <location>
        <begin position="1"/>
        <end position="37"/>
    </location>
</feature>
<reference evidence="2 3" key="1">
    <citation type="submission" date="2019-05" db="EMBL/GenBank/DDBJ databases">
        <title>Another draft genome of Portunus trituberculatus and its Hox gene families provides insights of decapod evolution.</title>
        <authorList>
            <person name="Jeong J.-H."/>
            <person name="Song I."/>
            <person name="Kim S."/>
            <person name="Choi T."/>
            <person name="Kim D."/>
            <person name="Ryu S."/>
            <person name="Kim W."/>
        </authorList>
    </citation>
    <scope>NUCLEOTIDE SEQUENCE [LARGE SCALE GENOMIC DNA]</scope>
    <source>
        <tissue evidence="2">Muscle</tissue>
    </source>
</reference>
<protein>
    <submittedName>
        <fullName evidence="2">Uncharacterized protein</fullName>
    </submittedName>
</protein>
<dbReference type="Proteomes" id="UP000324222">
    <property type="component" value="Unassembled WGS sequence"/>
</dbReference>
<dbReference type="AlphaFoldDB" id="A0A5B7CEM9"/>
<gene>
    <name evidence="2" type="ORF">E2C01_000224</name>
</gene>
<proteinExistence type="predicted"/>